<evidence type="ECO:0000313" key="1">
    <source>
        <dbReference type="EMBL" id="QZE14252.1"/>
    </source>
</evidence>
<keyword evidence="2" id="KW-1185">Reference proteome</keyword>
<protein>
    <submittedName>
        <fullName evidence="1">Amylo-alpha-1,6-glucosidase</fullName>
    </submittedName>
</protein>
<gene>
    <name evidence="1" type="ORF">K4L44_17345</name>
</gene>
<reference evidence="1" key="1">
    <citation type="submission" date="2021-08" db="EMBL/GenBank/DDBJ databases">
        <title>Novel anaerobic bacterium isolated from sea squirt in East Sea, Republic of Korea.</title>
        <authorList>
            <person name="Nguyen T.H."/>
            <person name="Li Z."/>
            <person name="Lee Y.-J."/>
            <person name="Ko J."/>
            <person name="Kim S.-G."/>
        </authorList>
    </citation>
    <scope>NUCLEOTIDE SEQUENCE</scope>
    <source>
        <strain evidence="1">KCTC 25031</strain>
    </source>
</reference>
<organism evidence="1 2">
    <name type="scientific">Halosquirtibacter laminarini</name>
    <dbReference type="NCBI Taxonomy" id="3374600"/>
    <lineage>
        <taxon>Bacteria</taxon>
        <taxon>Pseudomonadati</taxon>
        <taxon>Bacteroidota</taxon>
        <taxon>Bacteroidia</taxon>
        <taxon>Marinilabiliales</taxon>
        <taxon>Prolixibacteraceae</taxon>
        <taxon>Halosquirtibacter</taxon>
    </lineage>
</organism>
<evidence type="ECO:0000313" key="2">
    <source>
        <dbReference type="Proteomes" id="UP000826212"/>
    </source>
</evidence>
<accession>A0AC61NN18</accession>
<sequence>MNYLKFDKYQLVNLEHSLSKEILRTNKSGTYSCTTLTGCNTRKYHGLFVCQLDELDGNKHVLLSSLDTTIIQHGEEFNLGIHKYPGGFYEPKGHKYIRDFSIDTIPKTTYRVGGVVLSMERLLIENTDQLIVKYTLEDAHSDTTLRFRPFLAFRCVHDLSKENLYAEKRHGNTVQGTTHKLYESYPELFLQLSKKNEFIEIPDWYKNIEYTKEKERGYDYHEDLFVPGYFEVPIQKGESVYFSCSLEEMAYPENIETLFRKELHKRKKRDSFHSYLTNASNQFLVKRKNRMDLSAGYPWYDGVVTQTFVSIPGMLENDTTVSVIENILDTQVKKLSKGLFPKYWGVGRYIYDTMDASMYFFVALQKLEKVTDDPARIWKKYGKYMLEIIRAFREGTLHDIKMHSNGLISGGDGSVPLTWMDAMVQGAPVTPRNGFPVEVNAMWYNAIRYTQYLSKLADESSVYKELELLSPLVKRSFRDMFWSEEKGYLADNISLDGTKDWSVRPNMLIAVSLDCSPVTREVEKKVLSCVKKELLTPKGIRSLSPKDSRYKGDSKGTQDKRSLAMHQGNAHPWLVALFVKSYLRVHKKGGISFCKSILNEYQKELNQHCVGSISEVYSGNPPYEPSGAISQAWSVNSLLLAAKEIREVEYKYEVTSV</sequence>
<proteinExistence type="predicted"/>
<dbReference type="EMBL" id="CP081303">
    <property type="protein sequence ID" value="QZE14252.1"/>
    <property type="molecule type" value="Genomic_DNA"/>
</dbReference>
<dbReference type="Proteomes" id="UP000826212">
    <property type="component" value="Chromosome"/>
</dbReference>
<name>A0AC61NN18_9BACT</name>